<reference evidence="1 2" key="1">
    <citation type="submission" date="2014-04" db="EMBL/GenBank/DDBJ databases">
        <authorList>
            <consortium name="DOE Joint Genome Institute"/>
            <person name="Kuo A."/>
            <person name="Tarkka M."/>
            <person name="Buscot F."/>
            <person name="Kohler A."/>
            <person name="Nagy L.G."/>
            <person name="Floudas D."/>
            <person name="Copeland A."/>
            <person name="Barry K.W."/>
            <person name="Cichocki N."/>
            <person name="Veneault-Fourrey C."/>
            <person name="LaButti K."/>
            <person name="Lindquist E.A."/>
            <person name="Lipzen A."/>
            <person name="Lundell T."/>
            <person name="Morin E."/>
            <person name="Murat C."/>
            <person name="Sun H."/>
            <person name="Tunlid A."/>
            <person name="Henrissat B."/>
            <person name="Grigoriev I.V."/>
            <person name="Hibbett D.S."/>
            <person name="Martin F."/>
            <person name="Nordberg H.P."/>
            <person name="Cantor M.N."/>
            <person name="Hua S.X."/>
        </authorList>
    </citation>
    <scope>NUCLEOTIDE SEQUENCE [LARGE SCALE GENOMIC DNA]</scope>
    <source>
        <strain evidence="1 2">F 1598</strain>
    </source>
</reference>
<gene>
    <name evidence="1" type="ORF">PILCRDRAFT_427767</name>
</gene>
<dbReference type="EMBL" id="KN832990">
    <property type="protein sequence ID" value="KIM83536.1"/>
    <property type="molecule type" value="Genomic_DNA"/>
</dbReference>
<dbReference type="HOGENOM" id="CLU_038175_0_0_1"/>
<organism evidence="1 2">
    <name type="scientific">Piloderma croceum (strain F 1598)</name>
    <dbReference type="NCBI Taxonomy" id="765440"/>
    <lineage>
        <taxon>Eukaryota</taxon>
        <taxon>Fungi</taxon>
        <taxon>Dikarya</taxon>
        <taxon>Basidiomycota</taxon>
        <taxon>Agaricomycotina</taxon>
        <taxon>Agaricomycetes</taxon>
        <taxon>Agaricomycetidae</taxon>
        <taxon>Atheliales</taxon>
        <taxon>Atheliaceae</taxon>
        <taxon>Piloderma</taxon>
    </lineage>
</organism>
<evidence type="ECO:0000313" key="1">
    <source>
        <dbReference type="EMBL" id="KIM83536.1"/>
    </source>
</evidence>
<dbReference type="Proteomes" id="UP000054166">
    <property type="component" value="Unassembled WGS sequence"/>
</dbReference>
<name>A0A0C3FZ01_PILCF</name>
<evidence type="ECO:0008006" key="3">
    <source>
        <dbReference type="Google" id="ProtNLM"/>
    </source>
</evidence>
<reference evidence="2" key="2">
    <citation type="submission" date="2015-01" db="EMBL/GenBank/DDBJ databases">
        <title>Evolutionary Origins and Diversification of the Mycorrhizal Mutualists.</title>
        <authorList>
            <consortium name="DOE Joint Genome Institute"/>
            <consortium name="Mycorrhizal Genomics Consortium"/>
            <person name="Kohler A."/>
            <person name="Kuo A."/>
            <person name="Nagy L.G."/>
            <person name="Floudas D."/>
            <person name="Copeland A."/>
            <person name="Barry K.W."/>
            <person name="Cichocki N."/>
            <person name="Veneault-Fourrey C."/>
            <person name="LaButti K."/>
            <person name="Lindquist E.A."/>
            <person name="Lipzen A."/>
            <person name="Lundell T."/>
            <person name="Morin E."/>
            <person name="Murat C."/>
            <person name="Riley R."/>
            <person name="Ohm R."/>
            <person name="Sun H."/>
            <person name="Tunlid A."/>
            <person name="Henrissat B."/>
            <person name="Grigoriev I.V."/>
            <person name="Hibbett D.S."/>
            <person name="Martin F."/>
        </authorList>
    </citation>
    <scope>NUCLEOTIDE SEQUENCE [LARGE SCALE GENOMIC DNA]</scope>
    <source>
        <strain evidence="2">F 1598</strain>
    </source>
</reference>
<protein>
    <recommendedName>
        <fullName evidence="3">F-box domain-containing protein</fullName>
    </recommendedName>
</protein>
<dbReference type="InParanoid" id="A0A0C3FZ01"/>
<proteinExistence type="predicted"/>
<evidence type="ECO:0000313" key="2">
    <source>
        <dbReference type="Proteomes" id="UP000054166"/>
    </source>
</evidence>
<dbReference type="OrthoDB" id="3250756at2759"/>
<accession>A0A0C3FZ01</accession>
<keyword evidence="2" id="KW-1185">Reference proteome</keyword>
<dbReference type="AlphaFoldDB" id="A0A0C3FZ01"/>
<sequence>MSSALTGGSLSPEVCGEIVQWTRMSDLPFLARTCKSFQFASEKKLYDILILGNPTVAFEACRTIATAERLGPYVRELYVYQEERRFRSVTLNLQFWQVVQAAMNQMCHLEKLYIHDPSGQNTFILDPDRLNFQLDDVQLRMNWDDHVVAFLKDQRSLDRLTIMRGPDNFEHPLGSDVLPHLKQFVGAITVATQLLVCPLTHLQVYVDESSSVPLLSFIPRLVKTGATLRSLSIIHLPDPIALDALHLISASCPKLCYVGVLPFASRHRERFHRSLISMHHLRVVELDVTKWEPQPPPLLHNILTTELRVFCPSVEFIAFWVGMSRFCWSLQQDNWIYQPETGQSTRSEPIWKTV</sequence>